<accession>A0A8J9X5L3</accession>
<feature type="compositionally biased region" description="Polar residues" evidence="11">
    <location>
        <begin position="93"/>
        <end position="111"/>
    </location>
</feature>
<evidence type="ECO:0000313" key="12">
    <source>
        <dbReference type="EMBL" id="CAG9287182.1"/>
    </source>
</evidence>
<comment type="function">
    <text evidence="10">Lyase that catalyzes the covalent linking of the heme group to the cytochrome C apoprotein to produce the mature functional cytochrome.</text>
</comment>
<proteinExistence type="inferred from homology"/>
<dbReference type="PROSITE" id="PS00821">
    <property type="entry name" value="CYTO_HEME_LYASE_1"/>
    <property type="match status" value="1"/>
</dbReference>
<dbReference type="PANTHER" id="PTHR12743">
    <property type="entry name" value="CYTOCHROME C1 HEME LYASE"/>
    <property type="match status" value="1"/>
</dbReference>
<dbReference type="AlphaFoldDB" id="A0A8J9X5L3"/>
<dbReference type="PROSITE" id="PS00822">
    <property type="entry name" value="CYTO_HEME_LYASE_2"/>
    <property type="match status" value="1"/>
</dbReference>
<sequence length="325" mass="36003">MEGCPVPSETGSPNETAPSFKPPANDSSSSSSSFWSRLWWPTESGFTSSGSSSGSSATVDACPVPSTPSSLEQAAQYAQTPQPDQTVRLATARQVSSIPRGESSSLPQHQPNTTTTTTTATTNTTNTTTNTTNNTTNTTNNNNNWVYPSEQQLYNAMRRKGWNNIPEESIEYVLQIHNVTNERTWRQIQLWEGLSESSTAVPSPGAPTLRLARFHGRPRDLSPKAFVYHKLLGQPAPFDRHDWYVERTDTHGRYQRYVIDYYETEPVYAAAPPGTKLPPVTYVDVRPALDHPRAVVLTGQRFLADAFPGIASRIRRLFPTLSNEK</sequence>
<evidence type="ECO:0000256" key="2">
    <source>
        <dbReference type="ARBA" id="ARBA00007255"/>
    </source>
</evidence>
<evidence type="ECO:0000256" key="8">
    <source>
        <dbReference type="ARBA" id="ARBA00023136"/>
    </source>
</evidence>
<keyword evidence="4 10" id="KW-0479">Metal-binding</keyword>
<gene>
    <name evidence="12" type="ORF">PTTT1_LOCUS34737</name>
</gene>
<evidence type="ECO:0000256" key="4">
    <source>
        <dbReference type="ARBA" id="ARBA00022723"/>
    </source>
</evidence>
<feature type="compositionally biased region" description="Polar residues" evidence="11">
    <location>
        <begin position="67"/>
        <end position="85"/>
    </location>
</feature>
<evidence type="ECO:0000256" key="10">
    <source>
        <dbReference type="RuleBase" id="RU363130"/>
    </source>
</evidence>
<evidence type="ECO:0000256" key="11">
    <source>
        <dbReference type="SAM" id="MobiDB-lite"/>
    </source>
</evidence>
<feature type="region of interest" description="Disordered" evidence="11">
    <location>
        <begin position="1"/>
        <end position="146"/>
    </location>
</feature>
<dbReference type="EMBL" id="OU594966">
    <property type="protein sequence ID" value="CAG9287182.1"/>
    <property type="molecule type" value="Genomic_DNA"/>
</dbReference>
<evidence type="ECO:0000256" key="5">
    <source>
        <dbReference type="ARBA" id="ARBA00022792"/>
    </source>
</evidence>
<dbReference type="Proteomes" id="UP000836788">
    <property type="component" value="Chromosome 25"/>
</dbReference>
<keyword evidence="5 10" id="KW-0999">Mitochondrion inner membrane</keyword>
<dbReference type="InterPro" id="IPR000511">
    <property type="entry name" value="Holocyt_c/c1_synthase"/>
</dbReference>
<feature type="compositionally biased region" description="Low complexity" evidence="11">
    <location>
        <begin position="112"/>
        <end position="144"/>
    </location>
</feature>
<evidence type="ECO:0000256" key="9">
    <source>
        <dbReference type="ARBA" id="ARBA00023239"/>
    </source>
</evidence>
<dbReference type="GO" id="GO:0004408">
    <property type="term" value="F:holocytochrome-c synthase activity"/>
    <property type="evidence" value="ECO:0007669"/>
    <property type="project" value="UniProtKB-EC"/>
</dbReference>
<keyword evidence="6 10" id="KW-0408">Iron</keyword>
<comment type="catalytic activity">
    <reaction evidence="10">
        <text>holo-[cytochrome c] = apo-[cytochrome c] + heme b</text>
        <dbReference type="Rhea" id="RHEA:22648"/>
        <dbReference type="Rhea" id="RHEA-COMP:10725"/>
        <dbReference type="Rhea" id="RHEA-COMP:10726"/>
        <dbReference type="ChEBI" id="CHEBI:29950"/>
        <dbReference type="ChEBI" id="CHEBI:60344"/>
        <dbReference type="ChEBI" id="CHEBI:83739"/>
        <dbReference type="EC" id="4.4.1.17"/>
    </reaction>
</comment>
<reference evidence="12" key="1">
    <citation type="submission" date="2022-02" db="EMBL/GenBank/DDBJ databases">
        <authorList>
            <person name="Giguere J D."/>
        </authorList>
    </citation>
    <scope>NUCLEOTIDE SEQUENCE</scope>
    <source>
        <strain evidence="12">CCAP 1055/1</strain>
    </source>
</reference>
<evidence type="ECO:0000256" key="6">
    <source>
        <dbReference type="ARBA" id="ARBA00023004"/>
    </source>
</evidence>
<keyword evidence="3 10" id="KW-0349">Heme</keyword>
<keyword evidence="9 10" id="KW-0456">Lyase</keyword>
<evidence type="ECO:0000256" key="3">
    <source>
        <dbReference type="ARBA" id="ARBA00022617"/>
    </source>
</evidence>
<dbReference type="EC" id="4.4.1.17" evidence="10"/>
<comment type="similarity">
    <text evidence="2 10">Belongs to the cytochrome c-type heme lyase family.</text>
</comment>
<evidence type="ECO:0000256" key="7">
    <source>
        <dbReference type="ARBA" id="ARBA00023128"/>
    </source>
</evidence>
<keyword evidence="7 10" id="KW-0496">Mitochondrion</keyword>
<dbReference type="GO" id="GO:0046872">
    <property type="term" value="F:metal ion binding"/>
    <property type="evidence" value="ECO:0007669"/>
    <property type="project" value="UniProtKB-KW"/>
</dbReference>
<name>A0A8J9X5L3_PHATR</name>
<comment type="subcellular location">
    <subcellularLocation>
        <location evidence="1 10">Mitochondrion inner membrane</location>
    </subcellularLocation>
</comment>
<dbReference type="PANTHER" id="PTHR12743:SF0">
    <property type="entry name" value="HOLOCYTOCHROME C-TYPE SYNTHASE"/>
    <property type="match status" value="1"/>
</dbReference>
<dbReference type="GO" id="GO:0005743">
    <property type="term" value="C:mitochondrial inner membrane"/>
    <property type="evidence" value="ECO:0007669"/>
    <property type="project" value="UniProtKB-SubCell"/>
</dbReference>
<evidence type="ECO:0000256" key="1">
    <source>
        <dbReference type="ARBA" id="ARBA00004273"/>
    </source>
</evidence>
<protein>
    <recommendedName>
        <fullName evidence="10">Holocytochrome c-type synthase</fullName>
        <ecNumber evidence="10">4.4.1.17</ecNumber>
    </recommendedName>
</protein>
<feature type="compositionally biased region" description="Low complexity" evidence="11">
    <location>
        <begin position="44"/>
        <end position="56"/>
    </location>
</feature>
<organism evidence="12">
    <name type="scientific">Phaeodactylum tricornutum</name>
    <name type="common">Diatom</name>
    <dbReference type="NCBI Taxonomy" id="2850"/>
    <lineage>
        <taxon>Eukaryota</taxon>
        <taxon>Sar</taxon>
        <taxon>Stramenopiles</taxon>
        <taxon>Ochrophyta</taxon>
        <taxon>Bacillariophyta</taxon>
        <taxon>Bacillariophyceae</taxon>
        <taxon>Bacillariophycidae</taxon>
        <taxon>Naviculales</taxon>
        <taxon>Phaeodactylaceae</taxon>
        <taxon>Phaeodactylum</taxon>
    </lineage>
</organism>
<keyword evidence="8 10" id="KW-0472">Membrane</keyword>
<dbReference type="Pfam" id="PF01265">
    <property type="entry name" value="Cyto_heme_lyase"/>
    <property type="match status" value="1"/>
</dbReference>